<feature type="compositionally biased region" description="Low complexity" evidence="1">
    <location>
        <begin position="127"/>
        <end position="140"/>
    </location>
</feature>
<dbReference type="OrthoDB" id="3648773at2759"/>
<dbReference type="GeneID" id="30009059"/>
<feature type="compositionally biased region" description="Basic residues" evidence="1">
    <location>
        <begin position="157"/>
        <end position="166"/>
    </location>
</feature>
<keyword evidence="3" id="KW-1185">Reference proteome</keyword>
<gene>
    <name evidence="2" type="ORF">AYL99_04891</name>
</gene>
<proteinExistence type="predicted"/>
<feature type="compositionally biased region" description="Polar residues" evidence="1">
    <location>
        <begin position="497"/>
        <end position="511"/>
    </location>
</feature>
<dbReference type="AlphaFoldDB" id="A0A178ZJA6"/>
<feature type="region of interest" description="Disordered" evidence="1">
    <location>
        <begin position="488"/>
        <end position="528"/>
    </location>
</feature>
<dbReference type="EMBL" id="LVYI01000004">
    <property type="protein sequence ID" value="OAP59889.1"/>
    <property type="molecule type" value="Genomic_DNA"/>
</dbReference>
<comment type="caution">
    <text evidence="2">The sequence shown here is derived from an EMBL/GenBank/DDBJ whole genome shotgun (WGS) entry which is preliminary data.</text>
</comment>
<evidence type="ECO:0000313" key="2">
    <source>
        <dbReference type="EMBL" id="OAP59889.1"/>
    </source>
</evidence>
<evidence type="ECO:0000256" key="1">
    <source>
        <dbReference type="SAM" id="MobiDB-lite"/>
    </source>
</evidence>
<name>A0A178ZJA6_9EURO</name>
<sequence length="633" mass="70171">MAYPIDSSASDNWVVGIQGQAGDQNAPPFKKDYPSYFDISPRSDGLPHSTSTIDISPGMQFQQDSHTTTRRPYFRFYSDFDALHKKLYNHAIIVARPTASASASGLQYPPSAVTNPAKPGTGRSAELSSLRSSRRSSGGSTKTSPWESHPAKENHPYPRHRPRLRRVMATSPAWSTSTDGRKTSADSAQRLSPAASEAQTSAGDIIVVRTDQTPLRPPSRSFPATEMSTPSSIKVETEFLGHNDNGISQSKTHSSEEQGHTSSRRSSVNPKAILIHPFHYIRYASLPRRTKMPTTAKAAQQTPIARDTRMADHTSQLKRNYTSEALQRVTGILQEIKQAPQSSLWPPQVIKPLRWRTFSDKSLLQQTKSEPRVVQGIISEIGNSHKGSGELLSGLQSYTSSQRDLRMGIVPTNTPDETATYKVKRSLSAETEEFLRVDISIRGGTSYLPSEARRIHTPPLPEEGVDGRWRGFFFDYNAPGRSVSLRRTDSLEGGVDSVSTSQGSNATSGHSRTTRASKKPERTKSKNKRILTGDWYDAKLAEVDMGIEADQGEMNNAKEGDRRVNSPGRLSKIRKILHDAEQFDLTIPEHLPSSPLCPRHPRYWRVVRGRGSQFRGCWMHGVGGFETDSEHSD</sequence>
<feature type="region of interest" description="Disordered" evidence="1">
    <location>
        <begin position="291"/>
        <end position="310"/>
    </location>
</feature>
<dbReference type="Proteomes" id="UP000078343">
    <property type="component" value="Unassembled WGS sequence"/>
</dbReference>
<accession>A0A178ZJA6</accession>
<organism evidence="2 3">
    <name type="scientific">Fonsecaea erecta</name>
    <dbReference type="NCBI Taxonomy" id="1367422"/>
    <lineage>
        <taxon>Eukaryota</taxon>
        <taxon>Fungi</taxon>
        <taxon>Dikarya</taxon>
        <taxon>Ascomycota</taxon>
        <taxon>Pezizomycotina</taxon>
        <taxon>Eurotiomycetes</taxon>
        <taxon>Chaetothyriomycetidae</taxon>
        <taxon>Chaetothyriales</taxon>
        <taxon>Herpotrichiellaceae</taxon>
        <taxon>Fonsecaea</taxon>
    </lineage>
</organism>
<dbReference type="STRING" id="1367422.A0A178ZJA6"/>
<feature type="region of interest" description="Disordered" evidence="1">
    <location>
        <begin position="101"/>
        <end position="202"/>
    </location>
</feature>
<evidence type="ECO:0000313" key="3">
    <source>
        <dbReference type="Proteomes" id="UP000078343"/>
    </source>
</evidence>
<feature type="region of interest" description="Disordered" evidence="1">
    <location>
        <begin position="242"/>
        <end position="267"/>
    </location>
</feature>
<dbReference type="RefSeq" id="XP_018693256.1">
    <property type="nucleotide sequence ID" value="XM_018836403.1"/>
</dbReference>
<protein>
    <submittedName>
        <fullName evidence="2">Uncharacterized protein</fullName>
    </submittedName>
</protein>
<reference evidence="2 3" key="1">
    <citation type="submission" date="2016-04" db="EMBL/GenBank/DDBJ databases">
        <title>Draft genome of Fonsecaea erecta CBS 125763.</title>
        <authorList>
            <person name="Weiss V.A."/>
            <person name="Vicente V.A."/>
            <person name="Raittz R.T."/>
            <person name="Moreno L.F."/>
            <person name="De Souza E.M."/>
            <person name="Pedrosa F.O."/>
            <person name="Steffens M.B."/>
            <person name="Faoro H."/>
            <person name="Tadra-Sfeir M.Z."/>
            <person name="Najafzadeh M.J."/>
            <person name="Felipe M.S."/>
            <person name="Teixeira M."/>
            <person name="Sun J."/>
            <person name="Xi L."/>
            <person name="Gomes R."/>
            <person name="De Azevedo C.M."/>
            <person name="Salgado C.G."/>
            <person name="Da Silva M.B."/>
            <person name="Nascimento M.F."/>
            <person name="Queiroz-Telles F."/>
            <person name="Attili D.S."/>
            <person name="Gorbushina A."/>
        </authorList>
    </citation>
    <scope>NUCLEOTIDE SEQUENCE [LARGE SCALE GENOMIC DNA]</scope>
    <source>
        <strain evidence="2 3">CBS 125763</strain>
    </source>
</reference>